<dbReference type="GO" id="GO:0003677">
    <property type="term" value="F:DNA binding"/>
    <property type="evidence" value="ECO:0007669"/>
    <property type="project" value="UniProtKB-KW"/>
</dbReference>
<feature type="domain" description="HTH merR-type" evidence="2">
    <location>
        <begin position="49"/>
        <end position="117"/>
    </location>
</feature>
<dbReference type="InterPro" id="IPR000551">
    <property type="entry name" value="MerR-type_HTH_dom"/>
</dbReference>
<dbReference type="SMART" id="SM00422">
    <property type="entry name" value="HTH_MERR"/>
    <property type="match status" value="1"/>
</dbReference>
<dbReference type="InterPro" id="IPR047057">
    <property type="entry name" value="MerR_fam"/>
</dbReference>
<dbReference type="PROSITE" id="PS50937">
    <property type="entry name" value="HTH_MERR_2"/>
    <property type="match status" value="1"/>
</dbReference>
<dbReference type="GO" id="GO:0003700">
    <property type="term" value="F:DNA-binding transcription factor activity"/>
    <property type="evidence" value="ECO:0007669"/>
    <property type="project" value="InterPro"/>
</dbReference>
<dbReference type="Proteomes" id="UP000076442">
    <property type="component" value="Unassembled WGS sequence"/>
</dbReference>
<evidence type="ECO:0000256" key="1">
    <source>
        <dbReference type="ARBA" id="ARBA00023125"/>
    </source>
</evidence>
<sequence>MLLQSDDEFHNFQFRSEKNNKLVQDTVHILNYSHNYNVMVGRDIDGAETYRISELAALAGVTKRTVDYYTNLGLLTPARSCSNYRYYDENALKRLIFIVDCKKQRLALSDIKDRLENQFPSSAKLDDEIGNLALEIDHMNQNISGILHRFERLKPEDRDKLKSKLPPEKLAVFQSFMLLLS</sequence>
<dbReference type="Gene3D" id="1.10.1660.10">
    <property type="match status" value="1"/>
</dbReference>
<keyword evidence="1" id="KW-0238">DNA-binding</keyword>
<dbReference type="EMBL" id="LJZV01000002">
    <property type="protein sequence ID" value="KZD94701.1"/>
    <property type="molecule type" value="Genomic_DNA"/>
</dbReference>
<name>A0AAP1E811_BACIU</name>
<organism evidence="3 4">
    <name type="scientific">Bacillus subtilis</name>
    <dbReference type="NCBI Taxonomy" id="1423"/>
    <lineage>
        <taxon>Bacteria</taxon>
        <taxon>Bacillati</taxon>
        <taxon>Bacillota</taxon>
        <taxon>Bacilli</taxon>
        <taxon>Bacillales</taxon>
        <taxon>Bacillaceae</taxon>
        <taxon>Bacillus</taxon>
    </lineage>
</organism>
<protein>
    <submittedName>
        <fullName evidence="3">HTH-type transcriptional regulator cueR</fullName>
    </submittedName>
</protein>
<dbReference type="Pfam" id="PF13411">
    <property type="entry name" value="MerR_1"/>
    <property type="match status" value="1"/>
</dbReference>
<evidence type="ECO:0000313" key="4">
    <source>
        <dbReference type="Proteomes" id="UP000076442"/>
    </source>
</evidence>
<dbReference type="AlphaFoldDB" id="A0AAP1E811"/>
<dbReference type="SUPFAM" id="SSF46955">
    <property type="entry name" value="Putative DNA-binding domain"/>
    <property type="match status" value="1"/>
</dbReference>
<comment type="caution">
    <text evidence="3">The sequence shown here is derived from an EMBL/GenBank/DDBJ whole genome shotgun (WGS) entry which is preliminary data.</text>
</comment>
<accession>A0AAP1E811</accession>
<dbReference type="InterPro" id="IPR009061">
    <property type="entry name" value="DNA-bd_dom_put_sf"/>
</dbReference>
<dbReference type="PRINTS" id="PR00040">
    <property type="entry name" value="HTHMERR"/>
</dbReference>
<dbReference type="PANTHER" id="PTHR30204:SF95">
    <property type="entry name" value="HTH-TYPE TRANSCRIPTIONAL REGULATOR CUER"/>
    <property type="match status" value="1"/>
</dbReference>
<evidence type="ECO:0000313" key="3">
    <source>
        <dbReference type="EMBL" id="KZD94701.1"/>
    </source>
</evidence>
<dbReference type="PANTHER" id="PTHR30204">
    <property type="entry name" value="REDOX-CYCLING DRUG-SENSING TRANSCRIPTIONAL ACTIVATOR SOXR"/>
    <property type="match status" value="1"/>
</dbReference>
<dbReference type="CDD" id="cd04779">
    <property type="entry name" value="HTH_MerR-like_sg4"/>
    <property type="match status" value="1"/>
</dbReference>
<proteinExistence type="predicted"/>
<evidence type="ECO:0000259" key="2">
    <source>
        <dbReference type="PROSITE" id="PS50937"/>
    </source>
</evidence>
<reference evidence="3 4" key="1">
    <citation type="submission" date="2015-09" db="EMBL/GenBank/DDBJ databases">
        <title>Spore heat resistance.</title>
        <authorList>
            <person name="Boekhorst J."/>
            <person name="Berendsen E.M."/>
            <person name="Wells-Bennik M.H."/>
            <person name="Kuipers O.P."/>
        </authorList>
    </citation>
    <scope>NUCLEOTIDE SEQUENCE [LARGE SCALE GENOMIC DNA]</scope>
    <source>
        <strain evidence="3 4">B4122</strain>
    </source>
</reference>
<gene>
    <name evidence="3" type="ORF">B4122_0458</name>
</gene>